<reference evidence="4 5" key="1">
    <citation type="submission" date="2013-08" db="EMBL/GenBank/DDBJ databases">
        <authorList>
            <person name="Durkin A.S."/>
            <person name="Haft D.R."/>
            <person name="McCorrison J."/>
            <person name="Torralba M."/>
            <person name="Gillis M."/>
            <person name="Haft D.H."/>
            <person name="Methe B."/>
            <person name="Sutton G."/>
            <person name="Nelson K.E."/>
        </authorList>
    </citation>
    <scope>NUCLEOTIDE SEQUENCE [LARGE SCALE GENOMIC DNA]</scope>
    <source>
        <strain evidence="4 5">F0195</strain>
    </source>
</reference>
<dbReference type="EMBL" id="AWEZ01000062">
    <property type="protein sequence ID" value="ERL06826.1"/>
    <property type="molecule type" value="Genomic_DNA"/>
</dbReference>
<keyword evidence="5" id="KW-1185">Reference proteome</keyword>
<dbReference type="PATRIC" id="fig|1125712.3.peg.1929"/>
<protein>
    <recommendedName>
        <fullName evidence="3">Phage tail lysozyme domain-containing protein</fullName>
    </recommendedName>
</protein>
<evidence type="ECO:0000313" key="4">
    <source>
        <dbReference type="EMBL" id="ERL06826.1"/>
    </source>
</evidence>
<dbReference type="InterPro" id="IPR038765">
    <property type="entry name" value="Papain-like_cys_pep_sf"/>
</dbReference>
<evidence type="ECO:0000259" key="3">
    <source>
        <dbReference type="Pfam" id="PF18013"/>
    </source>
</evidence>
<dbReference type="Gene3D" id="3.90.1720.10">
    <property type="entry name" value="endopeptidase domain like (from Nostoc punctiforme)"/>
    <property type="match status" value="1"/>
</dbReference>
<accession>U2V2C8</accession>
<keyword evidence="2" id="KW-1133">Transmembrane helix</keyword>
<gene>
    <name evidence="4" type="ORF">HMPREF1316_0505</name>
</gene>
<evidence type="ECO:0000256" key="2">
    <source>
        <dbReference type="SAM" id="Phobius"/>
    </source>
</evidence>
<feature type="region of interest" description="Disordered" evidence="1">
    <location>
        <begin position="1"/>
        <end position="26"/>
    </location>
</feature>
<organism evidence="4 5">
    <name type="scientific">Olsenella profusa F0195</name>
    <dbReference type="NCBI Taxonomy" id="1125712"/>
    <lineage>
        <taxon>Bacteria</taxon>
        <taxon>Bacillati</taxon>
        <taxon>Actinomycetota</taxon>
        <taxon>Coriobacteriia</taxon>
        <taxon>Coriobacteriales</taxon>
        <taxon>Atopobiaceae</taxon>
        <taxon>Olsenella</taxon>
    </lineage>
</organism>
<dbReference type="eggNOG" id="COG0791">
    <property type="taxonomic scope" value="Bacteria"/>
</dbReference>
<dbReference type="Pfam" id="PF18013">
    <property type="entry name" value="Phage_lysozyme2"/>
    <property type="match status" value="1"/>
</dbReference>
<proteinExistence type="predicted"/>
<comment type="caution">
    <text evidence="4">The sequence shown here is derived from an EMBL/GenBank/DDBJ whole genome shotgun (WGS) entry which is preliminary data.</text>
</comment>
<feature type="domain" description="Phage tail lysozyme" evidence="3">
    <location>
        <begin position="125"/>
        <end position="292"/>
    </location>
</feature>
<keyword evidence="2" id="KW-0472">Membrane</keyword>
<sequence>MLRGRRRPLAGGAGAPVPSRSHGAGGLKAVQDVRNRRIAGDVARAGASATAKEAGGVVGRAAVGEKAKLLLATASSTLLEAVAPILLPVIGLLIVVAVLASAVGGASSSPTSAGVGSLTGVEAEVARSLQGYGFSNQAIAAVLGNLRAESGMDPASDVVMDGQFNYAYERACGLFQYTSTSPGTGEYWAFRNWAAANGKVWSDVATQMEWTFSRSGGGYYGARWGTALAASGYYSNCPGYAGSGYDTADEFRTDGDVTRATYSWMACYERPANGQFAHLDRRIEYAREYLSLLNARAGGTAGGQTSPRQQAILSACGSTPSPGAGWCAAWVSAVYRNAGIGTWSGNACDMYERWCTSSDPADLRPGMIIAVSSHSHTAAGRAYGHVGIYIGNGQVMQNVGAITTQSLDSWIAYYGTTVTPRWGWLGGTDLSQ</sequence>
<dbReference type="STRING" id="1125712.HMPREF1316_0505"/>
<dbReference type="Gene3D" id="1.10.530.10">
    <property type="match status" value="1"/>
</dbReference>
<evidence type="ECO:0000313" key="5">
    <source>
        <dbReference type="Proteomes" id="UP000016638"/>
    </source>
</evidence>
<name>U2V2C8_9ACTN</name>
<feature type="transmembrane region" description="Helical" evidence="2">
    <location>
        <begin position="78"/>
        <end position="103"/>
    </location>
</feature>
<dbReference type="AlphaFoldDB" id="U2V2C8"/>
<dbReference type="InterPro" id="IPR041219">
    <property type="entry name" value="Phage_lysozyme2"/>
</dbReference>
<keyword evidence="2" id="KW-0812">Transmembrane</keyword>
<dbReference type="Proteomes" id="UP000016638">
    <property type="component" value="Unassembled WGS sequence"/>
</dbReference>
<evidence type="ECO:0000256" key="1">
    <source>
        <dbReference type="SAM" id="MobiDB-lite"/>
    </source>
</evidence>
<dbReference type="SUPFAM" id="SSF54001">
    <property type="entry name" value="Cysteine proteinases"/>
    <property type="match status" value="1"/>
</dbReference>